<dbReference type="GO" id="GO:0051747">
    <property type="term" value="F:cytosine C-5 DNA demethylase activity"/>
    <property type="evidence" value="ECO:0007669"/>
    <property type="project" value="TreeGrafter"/>
</dbReference>
<keyword evidence="5" id="KW-1185">Reference proteome</keyword>
<feature type="compositionally biased region" description="Basic and acidic residues" evidence="3">
    <location>
        <begin position="126"/>
        <end position="137"/>
    </location>
</feature>
<name>A0A0J7JWU2_LASNI</name>
<dbReference type="STRING" id="67767.A0A0J7JWU2"/>
<organism evidence="4 5">
    <name type="scientific">Lasius niger</name>
    <name type="common">Black garden ant</name>
    <dbReference type="NCBI Taxonomy" id="67767"/>
    <lineage>
        <taxon>Eukaryota</taxon>
        <taxon>Metazoa</taxon>
        <taxon>Ecdysozoa</taxon>
        <taxon>Arthropoda</taxon>
        <taxon>Hexapoda</taxon>
        <taxon>Insecta</taxon>
        <taxon>Pterygota</taxon>
        <taxon>Neoptera</taxon>
        <taxon>Endopterygota</taxon>
        <taxon>Hymenoptera</taxon>
        <taxon>Apocrita</taxon>
        <taxon>Aculeata</taxon>
        <taxon>Formicoidea</taxon>
        <taxon>Formicidae</taxon>
        <taxon>Formicinae</taxon>
        <taxon>Lasius</taxon>
        <taxon>Lasius</taxon>
    </lineage>
</organism>
<evidence type="ECO:0000313" key="4">
    <source>
        <dbReference type="EMBL" id="KMQ82643.1"/>
    </source>
</evidence>
<evidence type="ECO:0000256" key="3">
    <source>
        <dbReference type="SAM" id="MobiDB-lite"/>
    </source>
</evidence>
<dbReference type="GO" id="GO:0035516">
    <property type="term" value="F:broad specificity oxidative DNA demethylase activity"/>
    <property type="evidence" value="ECO:0007669"/>
    <property type="project" value="TreeGrafter"/>
</dbReference>
<feature type="binding site" evidence="2">
    <location>
        <position position="70"/>
    </location>
    <ligand>
        <name>2-oxoglutarate</name>
        <dbReference type="ChEBI" id="CHEBI:16810"/>
    </ligand>
</feature>
<keyword evidence="4" id="KW-0560">Oxidoreductase</keyword>
<evidence type="ECO:0000256" key="2">
    <source>
        <dbReference type="PIRSR" id="PIRSR632852-1"/>
    </source>
</evidence>
<gene>
    <name evidence="4" type="ORF">RF55_22287</name>
</gene>
<dbReference type="GO" id="GO:0006307">
    <property type="term" value="P:DNA alkylation repair"/>
    <property type="evidence" value="ECO:0007669"/>
    <property type="project" value="TreeGrafter"/>
</dbReference>
<dbReference type="OrthoDB" id="445341at2759"/>
<keyword evidence="4" id="KW-0223">Dioxygenase</keyword>
<accession>A0A0J7JWU2</accession>
<dbReference type="AlphaFoldDB" id="A0A0J7JWU2"/>
<protein>
    <submittedName>
        <fullName evidence="4">Alpha-ketoglutarate-dependent dioxygenase alkb-like protein</fullName>
    </submittedName>
</protein>
<dbReference type="PaxDb" id="67767-A0A0J7JWU2"/>
<reference evidence="4 5" key="1">
    <citation type="submission" date="2015-04" db="EMBL/GenBank/DDBJ databases">
        <title>Lasius niger genome sequencing.</title>
        <authorList>
            <person name="Konorov E.A."/>
            <person name="Nikitin M.A."/>
            <person name="Kirill M.V."/>
            <person name="Chang P."/>
        </authorList>
    </citation>
    <scope>NUCLEOTIDE SEQUENCE [LARGE SCALE GENOMIC DNA]</scope>
    <source>
        <tissue evidence="4">Whole</tissue>
    </source>
</reference>
<evidence type="ECO:0000313" key="5">
    <source>
        <dbReference type="Proteomes" id="UP000036403"/>
    </source>
</evidence>
<dbReference type="Proteomes" id="UP000036403">
    <property type="component" value="Unassembled WGS sequence"/>
</dbReference>
<dbReference type="SUPFAM" id="SSF51197">
    <property type="entry name" value="Clavaminate synthase-like"/>
    <property type="match status" value="1"/>
</dbReference>
<dbReference type="GO" id="GO:0008198">
    <property type="term" value="F:ferrous iron binding"/>
    <property type="evidence" value="ECO:0007669"/>
    <property type="project" value="TreeGrafter"/>
</dbReference>
<proteinExistence type="predicted"/>
<evidence type="ECO:0000256" key="1">
    <source>
        <dbReference type="ARBA" id="ARBA00001954"/>
    </source>
</evidence>
<feature type="region of interest" description="Disordered" evidence="3">
    <location>
        <begin position="126"/>
        <end position="173"/>
    </location>
</feature>
<dbReference type="InterPro" id="IPR037151">
    <property type="entry name" value="AlkB-like_sf"/>
</dbReference>
<feature type="binding site" evidence="2">
    <location>
        <position position="82"/>
    </location>
    <ligand>
        <name>2-oxoglutarate</name>
        <dbReference type="ChEBI" id="CHEBI:16810"/>
    </ligand>
</feature>
<dbReference type="Gene3D" id="2.60.120.590">
    <property type="entry name" value="Alpha-ketoglutarate-dependent dioxygenase AlkB-like"/>
    <property type="match status" value="1"/>
</dbReference>
<dbReference type="EMBL" id="LBMM01023981">
    <property type="protein sequence ID" value="KMQ82643.1"/>
    <property type="molecule type" value="Genomic_DNA"/>
</dbReference>
<dbReference type="PANTHER" id="PTHR31573:SF1">
    <property type="entry name" value="DNA OXIDATIVE DEMETHYLASE ALKBH2"/>
    <property type="match status" value="1"/>
</dbReference>
<feature type="binding site" evidence="2">
    <location>
        <position position="72"/>
    </location>
    <ligand>
        <name>2-oxoglutarate</name>
        <dbReference type="ChEBI" id="CHEBI:16810"/>
    </ligand>
</feature>
<comment type="cofactor">
    <cofactor evidence="1">
        <name>Fe(2+)</name>
        <dbReference type="ChEBI" id="CHEBI:29033"/>
    </cofactor>
</comment>
<sequence length="173" mass="19462">MENFNIELFDNVFDCPEEIFQRLETEIQYLPAEQTQVRIRGKTLPIPRQQVAFGEPNLTYTFSGLTVALNRYKDGQDCIGQHKDNEVDLDPTASICSVSYGETRAVYFQETTCSGQACGIERKLGPADETTHQHGMDPRNSPAKRSQRGEDQFNLSQADHQEKEARPGTCTAS</sequence>
<dbReference type="PANTHER" id="PTHR31573">
    <property type="entry name" value="ALPHA-KETOGLUTARATE-DEPENDENT DIOXYGENASE ALKB HOMOLOG 2"/>
    <property type="match status" value="1"/>
</dbReference>
<comment type="caution">
    <text evidence="4">The sequence shown here is derived from an EMBL/GenBank/DDBJ whole genome shotgun (WGS) entry which is preliminary data.</text>
</comment>
<dbReference type="InterPro" id="IPR032852">
    <property type="entry name" value="ALKBH2"/>
</dbReference>